<organism evidence="1 2">
    <name type="scientific">Arthrobacter phage Wollypog</name>
    <dbReference type="NCBI Taxonomy" id="2790985"/>
    <lineage>
        <taxon>Viruses</taxon>
        <taxon>Duplodnaviria</taxon>
        <taxon>Heunggongvirae</taxon>
        <taxon>Uroviricota</taxon>
        <taxon>Caudoviricetes</taxon>
        <taxon>Wollypogvirus</taxon>
        <taxon>Wollypogvirus wollypog</taxon>
    </lineage>
</organism>
<name>A0A7T3KCB0_9CAUD</name>
<reference evidence="1 2" key="1">
    <citation type="submission" date="2020-10" db="EMBL/GenBank/DDBJ databases">
        <authorList>
            <person name="Abad L.A."/>
            <person name="Alter J."/>
            <person name="Becerra C.Y."/>
            <person name="Boehle J."/>
            <person name="Bustos B."/>
            <person name="Connatser B.I."/>
            <person name="Cutright B."/>
            <person name="Gavin J."/>
            <person name="Gomez A.P."/>
            <person name="Grabar K."/>
            <person name="Hur E.Y."/>
            <person name="Ioh M.T."/>
            <person name="Joya-Campos L."/>
            <person name="Lauhon H.N."/>
            <person name="Lee S."/>
            <person name="Maranan R.T."/>
            <person name="Park Y.G."/>
            <person name="Priest M."/>
            <person name="Samuels S.O."/>
            <person name="Sarameh Y.J."/>
            <person name="Schreiber J.M."/>
            <person name="Shepard L."/>
            <person name="Sheth K.J."/>
            <person name="Silva C.A."/>
            <person name="Smyers G.M."/>
            <person name="Tam S."/>
            <person name="Tamura C.M."/>
            <person name="Wucher D.E."/>
            <person name="Donachie S.P."/>
            <person name="Reed F.A."/>
            <person name="Palecanda S."/>
            <person name="Chong R.A."/>
            <person name="Porter M.L."/>
            <person name="Garlena R.A."/>
            <person name="Russell D.A."/>
            <person name="Jacobs-Sera D."/>
            <person name="Hatfull G.F."/>
        </authorList>
    </citation>
    <scope>NUCLEOTIDE SEQUENCE [LARGE SCALE GENOMIC DNA]</scope>
</reference>
<evidence type="ECO:0000313" key="1">
    <source>
        <dbReference type="EMBL" id="QPX62616.1"/>
    </source>
</evidence>
<accession>A0A7T3KCB0</accession>
<dbReference type="KEGG" id="vg:77923995"/>
<evidence type="ECO:0000313" key="2">
    <source>
        <dbReference type="Proteomes" id="UP000595472"/>
    </source>
</evidence>
<proteinExistence type="predicted"/>
<dbReference type="RefSeq" id="YP_010648556.1">
    <property type="nucleotide sequence ID" value="NC_070760.1"/>
</dbReference>
<protein>
    <submittedName>
        <fullName evidence="1">Uncharacterized protein</fullName>
    </submittedName>
</protein>
<sequence>MPIMDDEKVRFNTKCVSCGRAFSPLNYDRFEDLKRDLEVAGWVRCYGRVVCKEDAARVVEWRDGKKPILKVQLRKRRPRK</sequence>
<dbReference type="Proteomes" id="UP000595472">
    <property type="component" value="Segment"/>
</dbReference>
<dbReference type="EMBL" id="MW055913">
    <property type="protein sequence ID" value="QPX62616.1"/>
    <property type="molecule type" value="Genomic_DNA"/>
</dbReference>
<keyword evidence="2" id="KW-1185">Reference proteome</keyword>
<gene>
    <name evidence="1" type="primary">65</name>
    <name evidence="1" type="ORF">SEA_WOLLYPOG_65</name>
</gene>
<dbReference type="GeneID" id="77923995"/>